<dbReference type="SUPFAM" id="SSF46689">
    <property type="entry name" value="Homeodomain-like"/>
    <property type="match status" value="1"/>
</dbReference>
<dbReference type="FunFam" id="3.40.50.2300:FF:000018">
    <property type="entry name" value="DNA-binding transcriptional regulator NtrC"/>
    <property type="match status" value="1"/>
</dbReference>
<dbReference type="PROSITE" id="PS00676">
    <property type="entry name" value="SIGMA54_INTERACT_2"/>
    <property type="match status" value="1"/>
</dbReference>
<name>A0A0F9I8I3_9ZZZZ</name>
<dbReference type="InterPro" id="IPR002197">
    <property type="entry name" value="HTH_Fis"/>
</dbReference>
<sequence>MNRAATVLVVEDDAAMRDSCAKLFRLEGYQVAEAPSAAEALKEIARRDDIDVVLTDLKMPGMDGVTLLKEIKRLAPDVDVVLMTGYGSIQSAVEAIKHGAADYITKPFDTNELLMTVGKIVQLSGLREEVSRLRSELRRKYRFDNIIGSSECMQAVYKRIEAARNSNSSVLICGDSGTGKELVAKAIHYDGLRAEGPFVPINCAAIPRDLIESELFGHKRGAFTGAVSDSAGLFWAANGGTLFLDEILDMPYATQAKLLRALQEKRIRRIGDAQERPIDVRVIASTNQDVQRAIRDSTFREDLYYRLSVIRIDVPPLCERREDIPALVRHFIDTFNETFDRTVNGISDEALDILTRHDWPGNVRELEGAVEHAFAVGKSHVIQAGELSIHLAARPGPGGHDVKFQTLTEAERDLLVQAMTAADGNKAMAARLLGISRPRLYKMIERHRLRD</sequence>
<evidence type="ECO:0000256" key="3">
    <source>
        <dbReference type="ARBA" id="ARBA00022840"/>
    </source>
</evidence>
<evidence type="ECO:0000259" key="6">
    <source>
        <dbReference type="PROSITE" id="PS50045"/>
    </source>
</evidence>
<dbReference type="PANTHER" id="PTHR32071:SF113">
    <property type="entry name" value="ALGINATE BIOSYNTHESIS TRANSCRIPTIONAL REGULATORY PROTEIN ALGB"/>
    <property type="match status" value="1"/>
</dbReference>
<dbReference type="InterPro" id="IPR027417">
    <property type="entry name" value="P-loop_NTPase"/>
</dbReference>
<dbReference type="PROSITE" id="PS50045">
    <property type="entry name" value="SIGMA54_INTERACT_4"/>
    <property type="match status" value="1"/>
</dbReference>
<protein>
    <recommendedName>
        <fullName evidence="9">Sigma-54-dependent Fis family transcriptional regulator</fullName>
    </recommendedName>
</protein>
<dbReference type="InterPro" id="IPR009057">
    <property type="entry name" value="Homeodomain-like_sf"/>
</dbReference>
<evidence type="ECO:0000313" key="8">
    <source>
        <dbReference type="EMBL" id="KKM15964.1"/>
    </source>
</evidence>
<dbReference type="CDD" id="cd00009">
    <property type="entry name" value="AAA"/>
    <property type="match status" value="1"/>
</dbReference>
<dbReference type="InterPro" id="IPR058031">
    <property type="entry name" value="AAA_lid_NorR"/>
</dbReference>
<accession>A0A0F9I8I3</accession>
<evidence type="ECO:0000259" key="7">
    <source>
        <dbReference type="PROSITE" id="PS50110"/>
    </source>
</evidence>
<gene>
    <name evidence="8" type="ORF">LCGC14_1690620</name>
</gene>
<dbReference type="FunFam" id="3.40.50.300:FF:000006">
    <property type="entry name" value="DNA-binding transcriptional regulator NtrC"/>
    <property type="match status" value="1"/>
</dbReference>
<dbReference type="GO" id="GO:0006355">
    <property type="term" value="P:regulation of DNA-templated transcription"/>
    <property type="evidence" value="ECO:0007669"/>
    <property type="project" value="InterPro"/>
</dbReference>
<comment type="caution">
    <text evidence="8">The sequence shown here is derived from an EMBL/GenBank/DDBJ whole genome shotgun (WGS) entry which is preliminary data.</text>
</comment>
<dbReference type="GO" id="GO:0000160">
    <property type="term" value="P:phosphorelay signal transduction system"/>
    <property type="evidence" value="ECO:0007669"/>
    <property type="project" value="InterPro"/>
</dbReference>
<keyword evidence="5" id="KW-0804">Transcription</keyword>
<dbReference type="Pfam" id="PF00158">
    <property type="entry name" value="Sigma54_activat"/>
    <property type="match status" value="1"/>
</dbReference>
<evidence type="ECO:0000256" key="2">
    <source>
        <dbReference type="ARBA" id="ARBA00022741"/>
    </source>
</evidence>
<dbReference type="PANTHER" id="PTHR32071">
    <property type="entry name" value="TRANSCRIPTIONAL REGULATORY PROTEIN"/>
    <property type="match status" value="1"/>
</dbReference>
<dbReference type="Gene3D" id="1.10.8.60">
    <property type="match status" value="1"/>
</dbReference>
<dbReference type="Gene3D" id="3.40.50.300">
    <property type="entry name" value="P-loop containing nucleotide triphosphate hydrolases"/>
    <property type="match status" value="1"/>
</dbReference>
<evidence type="ECO:0000256" key="1">
    <source>
        <dbReference type="ARBA" id="ARBA00022553"/>
    </source>
</evidence>
<keyword evidence="1" id="KW-0597">Phosphoprotein</keyword>
<dbReference type="Gene3D" id="3.40.50.2300">
    <property type="match status" value="1"/>
</dbReference>
<dbReference type="SUPFAM" id="SSF52540">
    <property type="entry name" value="P-loop containing nucleoside triphosphate hydrolases"/>
    <property type="match status" value="1"/>
</dbReference>
<dbReference type="Pfam" id="PF00072">
    <property type="entry name" value="Response_reg"/>
    <property type="match status" value="1"/>
</dbReference>
<dbReference type="InterPro" id="IPR011006">
    <property type="entry name" value="CheY-like_superfamily"/>
</dbReference>
<reference evidence="8" key="1">
    <citation type="journal article" date="2015" name="Nature">
        <title>Complex archaea that bridge the gap between prokaryotes and eukaryotes.</title>
        <authorList>
            <person name="Spang A."/>
            <person name="Saw J.H."/>
            <person name="Jorgensen S.L."/>
            <person name="Zaremba-Niedzwiedzka K."/>
            <person name="Martijn J."/>
            <person name="Lind A.E."/>
            <person name="van Eijk R."/>
            <person name="Schleper C."/>
            <person name="Guy L."/>
            <person name="Ettema T.J."/>
        </authorList>
    </citation>
    <scope>NUCLEOTIDE SEQUENCE</scope>
</reference>
<feature type="domain" description="Sigma-54 factor interaction" evidence="6">
    <location>
        <begin position="146"/>
        <end position="375"/>
    </location>
</feature>
<dbReference type="AlphaFoldDB" id="A0A0F9I8I3"/>
<dbReference type="InterPro" id="IPR002078">
    <property type="entry name" value="Sigma_54_int"/>
</dbReference>
<keyword evidence="4" id="KW-0805">Transcription regulation</keyword>
<dbReference type="PROSITE" id="PS50110">
    <property type="entry name" value="RESPONSE_REGULATORY"/>
    <property type="match status" value="1"/>
</dbReference>
<dbReference type="Gene3D" id="1.10.10.60">
    <property type="entry name" value="Homeodomain-like"/>
    <property type="match status" value="1"/>
</dbReference>
<dbReference type="InterPro" id="IPR025662">
    <property type="entry name" value="Sigma_54_int_dom_ATP-bd_1"/>
</dbReference>
<feature type="domain" description="Response regulatory" evidence="7">
    <location>
        <begin position="6"/>
        <end position="121"/>
    </location>
</feature>
<evidence type="ECO:0000256" key="5">
    <source>
        <dbReference type="ARBA" id="ARBA00023163"/>
    </source>
</evidence>
<dbReference type="PRINTS" id="PR01590">
    <property type="entry name" value="HTHFIS"/>
</dbReference>
<keyword evidence="3" id="KW-0067">ATP-binding</keyword>
<dbReference type="PROSITE" id="PS00675">
    <property type="entry name" value="SIGMA54_INTERACT_1"/>
    <property type="match status" value="1"/>
</dbReference>
<dbReference type="GO" id="GO:0005524">
    <property type="term" value="F:ATP binding"/>
    <property type="evidence" value="ECO:0007669"/>
    <property type="project" value="UniProtKB-KW"/>
</dbReference>
<dbReference type="InterPro" id="IPR003593">
    <property type="entry name" value="AAA+_ATPase"/>
</dbReference>
<dbReference type="InterPro" id="IPR001789">
    <property type="entry name" value="Sig_transdc_resp-reg_receiver"/>
</dbReference>
<proteinExistence type="predicted"/>
<dbReference type="InterPro" id="IPR025943">
    <property type="entry name" value="Sigma_54_int_dom_ATP-bd_2"/>
</dbReference>
<evidence type="ECO:0000256" key="4">
    <source>
        <dbReference type="ARBA" id="ARBA00023015"/>
    </source>
</evidence>
<dbReference type="SMART" id="SM00382">
    <property type="entry name" value="AAA"/>
    <property type="match status" value="1"/>
</dbReference>
<dbReference type="Pfam" id="PF25601">
    <property type="entry name" value="AAA_lid_14"/>
    <property type="match status" value="1"/>
</dbReference>
<dbReference type="GO" id="GO:0043565">
    <property type="term" value="F:sequence-specific DNA binding"/>
    <property type="evidence" value="ECO:0007669"/>
    <property type="project" value="InterPro"/>
</dbReference>
<organism evidence="8">
    <name type="scientific">marine sediment metagenome</name>
    <dbReference type="NCBI Taxonomy" id="412755"/>
    <lineage>
        <taxon>unclassified sequences</taxon>
        <taxon>metagenomes</taxon>
        <taxon>ecological metagenomes</taxon>
    </lineage>
</organism>
<dbReference type="SMART" id="SM00448">
    <property type="entry name" value="REC"/>
    <property type="match status" value="1"/>
</dbReference>
<evidence type="ECO:0008006" key="9">
    <source>
        <dbReference type="Google" id="ProtNLM"/>
    </source>
</evidence>
<dbReference type="SUPFAM" id="SSF52172">
    <property type="entry name" value="CheY-like"/>
    <property type="match status" value="1"/>
</dbReference>
<dbReference type="EMBL" id="LAZR01014783">
    <property type="protein sequence ID" value="KKM15964.1"/>
    <property type="molecule type" value="Genomic_DNA"/>
</dbReference>
<dbReference type="Pfam" id="PF02954">
    <property type="entry name" value="HTH_8"/>
    <property type="match status" value="1"/>
</dbReference>
<keyword evidence="2" id="KW-0547">Nucleotide-binding</keyword>